<feature type="domain" description="Glycosyl transferase family 1" evidence="2">
    <location>
        <begin position="194"/>
        <end position="353"/>
    </location>
</feature>
<evidence type="ECO:0000256" key="1">
    <source>
        <dbReference type="ARBA" id="ARBA00022679"/>
    </source>
</evidence>
<dbReference type="InterPro" id="IPR001296">
    <property type="entry name" value="Glyco_trans_1"/>
</dbReference>
<feature type="domain" description="Glycosyltransferase subfamily 4-like N-terminal" evidence="3">
    <location>
        <begin position="15"/>
        <end position="186"/>
    </location>
</feature>
<gene>
    <name evidence="4" type="ORF">IDH44_20385</name>
</gene>
<evidence type="ECO:0000313" key="4">
    <source>
        <dbReference type="EMBL" id="MBD2847555.1"/>
    </source>
</evidence>
<dbReference type="Pfam" id="PF00534">
    <property type="entry name" value="Glycos_transf_1"/>
    <property type="match status" value="1"/>
</dbReference>
<accession>A0A927BXS1</accession>
<reference evidence="4" key="1">
    <citation type="submission" date="2020-09" db="EMBL/GenBank/DDBJ databases">
        <title>A novel bacterium of genus Paenibacillus, isolated from South China Sea.</title>
        <authorList>
            <person name="Huang H."/>
            <person name="Mo K."/>
            <person name="Hu Y."/>
        </authorList>
    </citation>
    <scope>NUCLEOTIDE SEQUENCE</scope>
    <source>
        <strain evidence="4">IB182496</strain>
    </source>
</reference>
<comment type="caution">
    <text evidence="4">The sequence shown here is derived from an EMBL/GenBank/DDBJ whole genome shotgun (WGS) entry which is preliminary data.</text>
</comment>
<keyword evidence="5" id="KW-1185">Reference proteome</keyword>
<dbReference type="PANTHER" id="PTHR46401">
    <property type="entry name" value="GLYCOSYLTRANSFERASE WBBK-RELATED"/>
    <property type="match status" value="1"/>
</dbReference>
<evidence type="ECO:0000313" key="5">
    <source>
        <dbReference type="Proteomes" id="UP000621560"/>
    </source>
</evidence>
<proteinExistence type="predicted"/>
<organism evidence="4 5">
    <name type="scientific">Paenibacillus sabuli</name>
    <dbReference type="NCBI Taxonomy" id="2772509"/>
    <lineage>
        <taxon>Bacteria</taxon>
        <taxon>Bacillati</taxon>
        <taxon>Bacillota</taxon>
        <taxon>Bacilli</taxon>
        <taxon>Bacillales</taxon>
        <taxon>Paenibacillaceae</taxon>
        <taxon>Paenibacillus</taxon>
    </lineage>
</organism>
<keyword evidence="1" id="KW-0808">Transferase</keyword>
<dbReference type="AlphaFoldDB" id="A0A927BXS1"/>
<dbReference type="EMBL" id="JACXIZ010000041">
    <property type="protein sequence ID" value="MBD2847555.1"/>
    <property type="molecule type" value="Genomic_DNA"/>
</dbReference>
<dbReference type="GO" id="GO:0016757">
    <property type="term" value="F:glycosyltransferase activity"/>
    <property type="evidence" value="ECO:0007669"/>
    <property type="project" value="InterPro"/>
</dbReference>
<dbReference type="PANTHER" id="PTHR46401:SF2">
    <property type="entry name" value="GLYCOSYLTRANSFERASE WBBK-RELATED"/>
    <property type="match status" value="1"/>
</dbReference>
<dbReference type="CDD" id="cd03801">
    <property type="entry name" value="GT4_PimA-like"/>
    <property type="match status" value="1"/>
</dbReference>
<dbReference type="InterPro" id="IPR028098">
    <property type="entry name" value="Glyco_trans_4-like_N"/>
</dbReference>
<protein>
    <submittedName>
        <fullName evidence="4">Glycosyltransferase family 4 protein</fullName>
    </submittedName>
</protein>
<evidence type="ECO:0000259" key="3">
    <source>
        <dbReference type="Pfam" id="PF13439"/>
    </source>
</evidence>
<dbReference type="Gene3D" id="3.40.50.2000">
    <property type="entry name" value="Glycogen Phosphorylase B"/>
    <property type="match status" value="2"/>
</dbReference>
<evidence type="ECO:0000259" key="2">
    <source>
        <dbReference type="Pfam" id="PF00534"/>
    </source>
</evidence>
<name>A0A927BXS1_9BACL</name>
<dbReference type="Pfam" id="PF13439">
    <property type="entry name" value="Glyco_transf_4"/>
    <property type="match status" value="1"/>
</dbReference>
<dbReference type="Proteomes" id="UP000621560">
    <property type="component" value="Unassembled WGS sequence"/>
</dbReference>
<dbReference type="SUPFAM" id="SSF53756">
    <property type="entry name" value="UDP-Glycosyltransferase/glycogen phosphorylase"/>
    <property type="match status" value="1"/>
</dbReference>
<sequence length="377" mass="42387">MEKVLFVIKNSMLTRGMNTGLENLAWGLSERGIEVHILSGGVLPKKCNYTVPKNVYYYFSGKNGENPINFMGLFSEIIDKNKFKVVIGWIINISPLISIASRQNIVFISNQGQIAPKILYVNFLKKILLRKIPVLDAIKLLLLVHNYASKLDKIISISSAVQSSCIETYKLDLSKCEIIPRGVDTNKYSFEGRKAQNEKFIVLYAGNIQPTKGINDLVNSLKFIDKSVKIVLCGNGNIRYINKLASKVARYNKGHELEFTGPLKQEQLITQFKNCDFFVFPSHSEGLGKALIEAMSCGCPVICSDISPFTEIVTQNYSGLIAKKKSPKSLGEAINTYIADNELRIQCGLYGREVVEKNFSKELEIEKWYALINSFRI</sequence>
<dbReference type="RefSeq" id="WP_190920665.1">
    <property type="nucleotide sequence ID" value="NZ_JACXIZ010000041.1"/>
</dbReference>